<dbReference type="Pfam" id="PF04371">
    <property type="entry name" value="PAD_porph"/>
    <property type="match status" value="1"/>
</dbReference>
<dbReference type="GO" id="GO:0004668">
    <property type="term" value="F:protein-arginine deiminase activity"/>
    <property type="evidence" value="ECO:0007669"/>
    <property type="project" value="InterPro"/>
</dbReference>
<name>A0A266Q4W2_9GAMM</name>
<organism evidence="2 3">
    <name type="scientific">Cellvibrio mixtus</name>
    <dbReference type="NCBI Taxonomy" id="39650"/>
    <lineage>
        <taxon>Bacteria</taxon>
        <taxon>Pseudomonadati</taxon>
        <taxon>Pseudomonadota</taxon>
        <taxon>Gammaproteobacteria</taxon>
        <taxon>Cellvibrionales</taxon>
        <taxon>Cellvibrionaceae</taxon>
        <taxon>Cellvibrio</taxon>
    </lineage>
</organism>
<dbReference type="EMBL" id="NHNI01000002">
    <property type="protein sequence ID" value="OZY84908.1"/>
    <property type="molecule type" value="Genomic_DNA"/>
</dbReference>
<dbReference type="Gene3D" id="3.75.10.10">
    <property type="entry name" value="L-arginine/glycine Amidinotransferase, Chain A"/>
    <property type="match status" value="1"/>
</dbReference>
<dbReference type="Proteomes" id="UP000216101">
    <property type="component" value="Unassembled WGS sequence"/>
</dbReference>
<keyword evidence="3" id="KW-1185">Reference proteome</keyword>
<dbReference type="RefSeq" id="WP_094985886.1">
    <property type="nucleotide sequence ID" value="NZ_NHNI01000002.1"/>
</dbReference>
<evidence type="ECO:0000256" key="1">
    <source>
        <dbReference type="ARBA" id="ARBA00022801"/>
    </source>
</evidence>
<keyword evidence="1" id="KW-0378">Hydrolase</keyword>
<comment type="caution">
    <text evidence="2">The sequence shown here is derived from an EMBL/GenBank/DDBJ whole genome shotgun (WGS) entry which is preliminary data.</text>
</comment>
<dbReference type="AlphaFoldDB" id="A0A266Q4W2"/>
<dbReference type="SUPFAM" id="SSF55909">
    <property type="entry name" value="Pentein"/>
    <property type="match status" value="1"/>
</dbReference>
<dbReference type="InterPro" id="IPR007466">
    <property type="entry name" value="Peptidyl-Arg-deiminase_porph"/>
</dbReference>
<dbReference type="GO" id="GO:0047632">
    <property type="term" value="F:agmatine deiminase activity"/>
    <property type="evidence" value="ECO:0007669"/>
    <property type="project" value="TreeGrafter"/>
</dbReference>
<evidence type="ECO:0000313" key="2">
    <source>
        <dbReference type="EMBL" id="OZY84908.1"/>
    </source>
</evidence>
<gene>
    <name evidence="2" type="ORF">CBP51_17260</name>
</gene>
<dbReference type="PANTHER" id="PTHR31377">
    <property type="entry name" value="AGMATINE DEIMINASE-RELATED"/>
    <property type="match status" value="1"/>
</dbReference>
<reference evidence="3" key="1">
    <citation type="submission" date="2017-05" db="EMBL/GenBank/DDBJ databases">
        <authorList>
            <person name="Barney B.M."/>
        </authorList>
    </citation>
    <scope>NUCLEOTIDE SEQUENCE [LARGE SCALE GENOMIC DNA]</scope>
    <source>
        <strain evidence="3">PSBB022</strain>
    </source>
</reference>
<dbReference type="STRING" id="1209072.GCA_000766945_00976"/>
<proteinExistence type="predicted"/>
<sequence>MSTQRLPAEWEPQDAVLLTWPHKNTAWNWILEDVTELYEALATVIVDYADVIIALPADMIDEVYGRLEAMGAPMEYIYLYPCDSDDTWARDHGPLTVETENGFTLLDFQFNGWGNKFPHQKDNQLSQQLFALNAFPHATIAAQDWVLEGGSIETDGQGTLLTTSSCLLNKNRNPNLTKDDIETRLKAAFGVRKINWLDHGYLAGDDTDSHIDTLARLCPNNTIVYTACDDEQDEHYAELKKMEEQLKTFTNADGEPYRLLPLPWSGPVLGRDSDERLPSTYANFLVINEAVLVPIYELPMDEDALEVISQAFPGFEILGIPCNALIEQGGSLHCITMQIPEGVLEPL</sequence>
<dbReference type="GO" id="GO:0009446">
    <property type="term" value="P:putrescine biosynthetic process"/>
    <property type="evidence" value="ECO:0007669"/>
    <property type="project" value="InterPro"/>
</dbReference>
<evidence type="ECO:0000313" key="3">
    <source>
        <dbReference type="Proteomes" id="UP000216101"/>
    </source>
</evidence>
<dbReference type="PANTHER" id="PTHR31377:SF0">
    <property type="entry name" value="AGMATINE DEIMINASE-RELATED"/>
    <property type="match status" value="1"/>
</dbReference>
<accession>A0A266Q4W2</accession>
<protein>
    <submittedName>
        <fullName evidence="2">Agmatine deiminase</fullName>
    </submittedName>
</protein>